<evidence type="ECO:0000313" key="1">
    <source>
        <dbReference type="EMBL" id="JAC06561.1"/>
    </source>
</evidence>
<protein>
    <submittedName>
        <fullName evidence="1">TMSB4Y</fullName>
    </submittedName>
</protein>
<gene>
    <name evidence="1" type="primary">TMSB4Y</name>
</gene>
<proteinExistence type="predicted"/>
<dbReference type="AlphaFoldDB" id="W8BYT9"/>
<reference evidence="1" key="1">
    <citation type="journal article" date="2014" name="Nature">
        <title>Origins and functional evolution of Y chromosome gene repertoires across mammals.</title>
        <authorList>
            <person name="Cortez D."/>
            <person name="Marin R."/>
            <person name="Toledo-Flores D."/>
            <person name="Froidevaux L."/>
            <person name="Liechti A."/>
            <person name="Waters P.D."/>
            <person name="Grutzner F."/>
            <person name="Kaessmann H."/>
        </authorList>
    </citation>
    <scope>NUCLEOTIDE SEQUENCE</scope>
    <source>
        <tissue evidence="1">Cerebellum</tissue>
    </source>
</reference>
<organism evidence="1">
    <name type="scientific">Gorilla gorilla</name>
    <name type="common">western gorilla</name>
    <dbReference type="NCBI Taxonomy" id="9593"/>
    <lineage>
        <taxon>Eukaryota</taxon>
        <taxon>Metazoa</taxon>
        <taxon>Chordata</taxon>
        <taxon>Craniata</taxon>
        <taxon>Vertebrata</taxon>
        <taxon>Euteleostomi</taxon>
        <taxon>Mammalia</taxon>
        <taxon>Eutheria</taxon>
        <taxon>Euarchontoglires</taxon>
        <taxon>Primates</taxon>
        <taxon>Haplorrhini</taxon>
        <taxon>Catarrhini</taxon>
        <taxon>Hominidae</taxon>
        <taxon>Gorilla</taxon>
    </lineage>
</organism>
<sequence>MSDKPCMAEIEKFDKPKLISNRRSKQVNLKQACATNIYCTFYKHCFLILLLLLV</sequence>
<dbReference type="EMBL" id="GATR01000020">
    <property type="protein sequence ID" value="JAC06561.1"/>
    <property type="molecule type" value="Transcribed_RNA"/>
</dbReference>
<accession>W8BYT9</accession>
<name>W8BYT9_9PRIM</name>